<evidence type="ECO:0000313" key="2">
    <source>
        <dbReference type="Proteomes" id="UP001159364"/>
    </source>
</evidence>
<dbReference type="AlphaFoldDB" id="A0AAV8TB16"/>
<dbReference type="PANTHER" id="PTHR35110">
    <property type="entry name" value="EXPRESSED PROTEIN"/>
    <property type="match status" value="1"/>
</dbReference>
<keyword evidence="2" id="KW-1185">Reference proteome</keyword>
<comment type="caution">
    <text evidence="1">The sequence shown here is derived from an EMBL/GenBank/DDBJ whole genome shotgun (WGS) entry which is preliminary data.</text>
</comment>
<proteinExistence type="predicted"/>
<evidence type="ECO:0000313" key="1">
    <source>
        <dbReference type="EMBL" id="KAJ8763494.1"/>
    </source>
</evidence>
<protein>
    <submittedName>
        <fullName evidence="1">Uncharacterized protein</fullName>
    </submittedName>
</protein>
<dbReference type="EMBL" id="JAIWQS010000005">
    <property type="protein sequence ID" value="KAJ8763494.1"/>
    <property type="molecule type" value="Genomic_DNA"/>
</dbReference>
<dbReference type="PANTHER" id="PTHR35110:SF1">
    <property type="entry name" value="EXPRESSED PROTEIN"/>
    <property type="match status" value="1"/>
</dbReference>
<reference evidence="1 2" key="1">
    <citation type="submission" date="2021-09" db="EMBL/GenBank/DDBJ databases">
        <title>Genomic insights and catalytic innovation underlie evolution of tropane alkaloids biosynthesis.</title>
        <authorList>
            <person name="Wang Y.-J."/>
            <person name="Tian T."/>
            <person name="Huang J.-P."/>
            <person name="Huang S.-X."/>
        </authorList>
    </citation>
    <scope>NUCLEOTIDE SEQUENCE [LARGE SCALE GENOMIC DNA]</scope>
    <source>
        <strain evidence="1">KIB-2018</strain>
        <tissue evidence="1">Leaf</tissue>
    </source>
</reference>
<gene>
    <name evidence="1" type="ORF">K2173_002377</name>
</gene>
<sequence>MRYFSKKRAENLRKINPRVPFPDAASTTQSFYQIEANISGLNNKTHMKIILKWMRGKKVLKLLCNHIGLNKKFLYYVLIDECQSNQRKTPSELSLQIEKPLMKEKF</sequence>
<dbReference type="Proteomes" id="UP001159364">
    <property type="component" value="Linkage Group LG05"/>
</dbReference>
<organism evidence="1 2">
    <name type="scientific">Erythroxylum novogranatense</name>
    <dbReference type="NCBI Taxonomy" id="1862640"/>
    <lineage>
        <taxon>Eukaryota</taxon>
        <taxon>Viridiplantae</taxon>
        <taxon>Streptophyta</taxon>
        <taxon>Embryophyta</taxon>
        <taxon>Tracheophyta</taxon>
        <taxon>Spermatophyta</taxon>
        <taxon>Magnoliopsida</taxon>
        <taxon>eudicotyledons</taxon>
        <taxon>Gunneridae</taxon>
        <taxon>Pentapetalae</taxon>
        <taxon>rosids</taxon>
        <taxon>fabids</taxon>
        <taxon>Malpighiales</taxon>
        <taxon>Erythroxylaceae</taxon>
        <taxon>Erythroxylum</taxon>
    </lineage>
</organism>
<name>A0AAV8TB16_9ROSI</name>
<accession>A0AAV8TB16</accession>